<name>A0A382YVB6_9ZZZZ</name>
<feature type="non-terminal residue" evidence="1">
    <location>
        <position position="1"/>
    </location>
</feature>
<gene>
    <name evidence="1" type="ORF">METZ01_LOCUS440018</name>
</gene>
<dbReference type="AlphaFoldDB" id="A0A382YVB6"/>
<reference evidence="1" key="1">
    <citation type="submission" date="2018-05" db="EMBL/GenBank/DDBJ databases">
        <authorList>
            <person name="Lanie J.A."/>
            <person name="Ng W.-L."/>
            <person name="Kazmierczak K.M."/>
            <person name="Andrzejewski T.M."/>
            <person name="Davidsen T.M."/>
            <person name="Wayne K.J."/>
            <person name="Tettelin H."/>
            <person name="Glass J.I."/>
            <person name="Rusch D."/>
            <person name="Podicherti R."/>
            <person name="Tsui H.-C.T."/>
            <person name="Winkler M.E."/>
        </authorList>
    </citation>
    <scope>NUCLEOTIDE SEQUENCE</scope>
</reference>
<feature type="non-terminal residue" evidence="1">
    <location>
        <position position="261"/>
    </location>
</feature>
<dbReference type="EMBL" id="UINC01178807">
    <property type="protein sequence ID" value="SVD87164.1"/>
    <property type="molecule type" value="Genomic_DNA"/>
</dbReference>
<sequence length="261" mass="26376">ATVQTSSAVTATTEATSISYRNAAFEPVANVYVDTFGQVRNDTSATTKAASIPFVAILNTASSATGGVTTTGSGTLGTVDTADKITNTKGNVAGMPLTLTSPSTGRWWVHASPQGTVYVDGTTVGFLFEASVAAGAGTTFATTATHAWDMPQALVGNFSSITNVTSAIGTQTYQGTSRTLTTTLAGTTAAAVVDGYTVKYVDKVVNYGGGTGNQTISYATTYATSSAGVVTTTFTCGADHETVQTASDVNDGAGNPTIADY</sequence>
<accession>A0A382YVB6</accession>
<protein>
    <submittedName>
        <fullName evidence="1">Uncharacterized protein</fullName>
    </submittedName>
</protein>
<evidence type="ECO:0000313" key="1">
    <source>
        <dbReference type="EMBL" id="SVD87164.1"/>
    </source>
</evidence>
<proteinExistence type="predicted"/>
<organism evidence="1">
    <name type="scientific">marine metagenome</name>
    <dbReference type="NCBI Taxonomy" id="408172"/>
    <lineage>
        <taxon>unclassified sequences</taxon>
        <taxon>metagenomes</taxon>
        <taxon>ecological metagenomes</taxon>
    </lineage>
</organism>